<accession>A0A0L0WBV4</accession>
<reference evidence="2" key="1">
    <citation type="submission" date="2015-07" db="EMBL/GenBank/DDBJ databases">
        <title>Draft genome sequence of the purine-degrading Gottschalkia purinilyticum DSM 1384 (formerly Clostridium purinilyticum).</title>
        <authorList>
            <person name="Poehlein A."/>
            <person name="Schiel-Bengelsdorf B."/>
            <person name="Bengelsdorf F.R."/>
            <person name="Daniel R."/>
            <person name="Duerre P."/>
        </authorList>
    </citation>
    <scope>NUCLEOTIDE SEQUENCE [LARGE SCALE GENOMIC DNA]</scope>
    <source>
        <strain evidence="2">DSM 1384</strain>
    </source>
</reference>
<gene>
    <name evidence="1" type="ORF">CLPU_5c02540</name>
</gene>
<evidence type="ECO:0000313" key="2">
    <source>
        <dbReference type="Proteomes" id="UP000037267"/>
    </source>
</evidence>
<organism evidence="1 2">
    <name type="scientific">Gottschalkia purinilytica</name>
    <name type="common">Clostridium purinilyticum</name>
    <dbReference type="NCBI Taxonomy" id="1503"/>
    <lineage>
        <taxon>Bacteria</taxon>
        <taxon>Bacillati</taxon>
        <taxon>Bacillota</taxon>
        <taxon>Tissierellia</taxon>
        <taxon>Tissierellales</taxon>
        <taxon>Gottschalkiaceae</taxon>
        <taxon>Gottschalkia</taxon>
    </lineage>
</organism>
<name>A0A0L0WBV4_GOTPU</name>
<sequence>MYSYIELNKIIPSEINFFKKIVENEKDPIKREIFSFGDLTYIMEKINKFPVKSDNYYSLIGDKKLKLLSLLALNYILYKENKNGSNITNLEINPKDFYHCISFIDIFFDYDIPIKDNLKENIIWIFPKLSIKNFISNSIISNYYKDYYFEEDTLNKLIMIMSSFAQYEYKNCDTTIMNQFQGLNYPTLVLANISLYEKGYLKILDEDTGISIMLDANGRKDTGNIFTKDEKKIKESILNIINTMESIQYSINDFS</sequence>
<dbReference type="RefSeq" id="WP_050355021.1">
    <property type="nucleotide sequence ID" value="NZ_LGSS01000005.1"/>
</dbReference>
<dbReference type="OrthoDB" id="1952016at2"/>
<dbReference type="AlphaFoldDB" id="A0A0L0WBV4"/>
<comment type="caution">
    <text evidence="1">The sequence shown here is derived from an EMBL/GenBank/DDBJ whole genome shotgun (WGS) entry which is preliminary data.</text>
</comment>
<dbReference type="Proteomes" id="UP000037267">
    <property type="component" value="Unassembled WGS sequence"/>
</dbReference>
<dbReference type="EMBL" id="LGSS01000005">
    <property type="protein sequence ID" value="KNF08947.1"/>
    <property type="molecule type" value="Genomic_DNA"/>
</dbReference>
<keyword evidence="2" id="KW-1185">Reference proteome</keyword>
<proteinExistence type="predicted"/>
<evidence type="ECO:0000313" key="1">
    <source>
        <dbReference type="EMBL" id="KNF08947.1"/>
    </source>
</evidence>
<protein>
    <submittedName>
        <fullName evidence="1">Uncharacterized protein</fullName>
    </submittedName>
</protein>